<name>A0A1N6ENS9_9FLAO</name>
<evidence type="ECO:0008006" key="3">
    <source>
        <dbReference type="Google" id="ProtNLM"/>
    </source>
</evidence>
<dbReference type="Proteomes" id="UP000184782">
    <property type="component" value="Unassembled WGS sequence"/>
</dbReference>
<organism evidence="1 2">
    <name type="scientific">Chryseobacterium scophthalmum</name>
    <dbReference type="NCBI Taxonomy" id="59733"/>
    <lineage>
        <taxon>Bacteria</taxon>
        <taxon>Pseudomonadati</taxon>
        <taxon>Bacteroidota</taxon>
        <taxon>Flavobacteriia</taxon>
        <taxon>Flavobacteriales</taxon>
        <taxon>Weeksellaceae</taxon>
        <taxon>Chryseobacterium group</taxon>
        <taxon>Chryseobacterium</taxon>
    </lineage>
</organism>
<dbReference type="SUPFAM" id="SSF55729">
    <property type="entry name" value="Acyl-CoA N-acyltransferases (Nat)"/>
    <property type="match status" value="1"/>
</dbReference>
<dbReference type="OrthoDB" id="1113003at2"/>
<dbReference type="AlphaFoldDB" id="A0A1N6ENS9"/>
<dbReference type="InterPro" id="IPR016181">
    <property type="entry name" value="Acyl_CoA_acyltransferase"/>
</dbReference>
<dbReference type="STRING" id="59733.SAMN05421769_0556"/>
<evidence type="ECO:0000313" key="2">
    <source>
        <dbReference type="Proteomes" id="UP000184782"/>
    </source>
</evidence>
<dbReference type="RefSeq" id="WP_084550362.1">
    <property type="nucleotide sequence ID" value="NZ_FSRQ01000001.1"/>
</dbReference>
<dbReference type="EMBL" id="FSRQ01000001">
    <property type="protein sequence ID" value="SIN84742.1"/>
    <property type="molecule type" value="Genomic_DNA"/>
</dbReference>
<protein>
    <recommendedName>
        <fullName evidence="3">Acetyltransferase (GNAT) domain-containing protein</fullName>
    </recommendedName>
</protein>
<reference evidence="2" key="1">
    <citation type="submission" date="2016-12" db="EMBL/GenBank/DDBJ databases">
        <authorList>
            <person name="Varghese N."/>
            <person name="Submissions S."/>
        </authorList>
    </citation>
    <scope>NUCLEOTIDE SEQUENCE [LARGE SCALE GENOMIC DNA]</scope>
    <source>
        <strain evidence="2">DSM 16779</strain>
    </source>
</reference>
<keyword evidence="2" id="KW-1185">Reference proteome</keyword>
<accession>A0A1N6ENS9</accession>
<gene>
    <name evidence="1" type="ORF">SAMN05421769_0556</name>
</gene>
<sequence>MIKRLKYHEIDFEKYAQCLENSAQRKYSATKQFLDISSDKKWELLVYKDYEAIMPVPYVFKSKIKIVHNPMLCQQLGIFSKEDNVEINEQFLSFLEKNYLIRIYTFNEFNHFKTTLKSKKNFLILPDNYETVYSKYSPKRKRKLRLDEDIVKNSEIKNISFSQAESFIKENFLGADKEEDVDSFISIFKNMFEANCLNFSAFYLNQRIINIIVTYFDDFTVALLGTFNDKESVKVSGSSVLIDRCIEENISTKIFDFEGSELPNVEEFFRGFRPELRPYHLIEYSKKNIIKKLMSLKFIMKL</sequence>
<evidence type="ECO:0000313" key="1">
    <source>
        <dbReference type="EMBL" id="SIN84742.1"/>
    </source>
</evidence>
<proteinExistence type="predicted"/>